<gene>
    <name evidence="2" type="ORF">PoB_006404800</name>
</gene>
<organism evidence="2 3">
    <name type="scientific">Plakobranchus ocellatus</name>
    <dbReference type="NCBI Taxonomy" id="259542"/>
    <lineage>
        <taxon>Eukaryota</taxon>
        <taxon>Metazoa</taxon>
        <taxon>Spiralia</taxon>
        <taxon>Lophotrochozoa</taxon>
        <taxon>Mollusca</taxon>
        <taxon>Gastropoda</taxon>
        <taxon>Heterobranchia</taxon>
        <taxon>Euthyneura</taxon>
        <taxon>Panpulmonata</taxon>
        <taxon>Sacoglossa</taxon>
        <taxon>Placobranchoidea</taxon>
        <taxon>Plakobranchidae</taxon>
        <taxon>Plakobranchus</taxon>
    </lineage>
</organism>
<evidence type="ECO:0000256" key="1">
    <source>
        <dbReference type="SAM" id="MobiDB-lite"/>
    </source>
</evidence>
<dbReference type="Proteomes" id="UP000735302">
    <property type="component" value="Unassembled WGS sequence"/>
</dbReference>
<evidence type="ECO:0000313" key="3">
    <source>
        <dbReference type="Proteomes" id="UP000735302"/>
    </source>
</evidence>
<protein>
    <submittedName>
        <fullName evidence="2">Uncharacterized protein</fullName>
    </submittedName>
</protein>
<name>A0AAV4D027_9GAST</name>
<feature type="compositionally biased region" description="Basic and acidic residues" evidence="1">
    <location>
        <begin position="21"/>
        <end position="33"/>
    </location>
</feature>
<evidence type="ECO:0000313" key="2">
    <source>
        <dbReference type="EMBL" id="GFO37543.1"/>
    </source>
</evidence>
<proteinExistence type="predicted"/>
<keyword evidence="3" id="KW-1185">Reference proteome</keyword>
<dbReference type="EMBL" id="BLXT01007260">
    <property type="protein sequence ID" value="GFO37543.1"/>
    <property type="molecule type" value="Genomic_DNA"/>
</dbReference>
<accession>A0AAV4D027</accession>
<feature type="region of interest" description="Disordered" evidence="1">
    <location>
        <begin position="1"/>
        <end position="90"/>
    </location>
</feature>
<feature type="non-terminal residue" evidence="2">
    <location>
        <position position="1"/>
    </location>
</feature>
<comment type="caution">
    <text evidence="2">The sequence shown here is derived from an EMBL/GenBank/DDBJ whole genome shotgun (WGS) entry which is preliminary data.</text>
</comment>
<reference evidence="2 3" key="1">
    <citation type="journal article" date="2021" name="Elife">
        <title>Chloroplast acquisition without the gene transfer in kleptoplastic sea slugs, Plakobranchus ocellatus.</title>
        <authorList>
            <person name="Maeda T."/>
            <person name="Takahashi S."/>
            <person name="Yoshida T."/>
            <person name="Shimamura S."/>
            <person name="Takaki Y."/>
            <person name="Nagai Y."/>
            <person name="Toyoda A."/>
            <person name="Suzuki Y."/>
            <person name="Arimoto A."/>
            <person name="Ishii H."/>
            <person name="Satoh N."/>
            <person name="Nishiyama T."/>
            <person name="Hasebe M."/>
            <person name="Maruyama T."/>
            <person name="Minagawa J."/>
            <person name="Obokata J."/>
            <person name="Shigenobu S."/>
        </authorList>
    </citation>
    <scope>NUCLEOTIDE SEQUENCE [LARGE SCALE GENOMIC DNA]</scope>
</reference>
<feature type="compositionally biased region" description="Pro residues" evidence="1">
    <location>
        <begin position="44"/>
        <end position="53"/>
    </location>
</feature>
<sequence>GVVDTSSLKGELGFMRHKQGFRKDDSSLSHADDFSTSIAQIPSGAPPPAPWPDGGPKSPRSAFCSGLAIYKNQTNPSGQLERKGSSGRKS</sequence>
<dbReference type="AlphaFoldDB" id="A0AAV4D027"/>